<sequence>MTFTTSSIYNNFHIKINIVNNCEFIAEFQIILLHKTTLLLFDDDDDLPKLFGHLIFKAYMKKFSSYDGNTLISYYHFDIEFIDSCKLKNVLILNSNNKNNIIAIPYILPEMLRGNKFTRLLHNDQAHKIYLMIDICNGVRPRVHEFILNWILEWYLNLMYRYWSDGTTERPTAIDETTLNC</sequence>
<evidence type="ECO:0000313" key="1">
    <source>
        <dbReference type="EMBL" id="RHZ84194.1"/>
    </source>
</evidence>
<reference evidence="1 2" key="1">
    <citation type="submission" date="2018-08" db="EMBL/GenBank/DDBJ databases">
        <title>Genome and evolution of the arbuscular mycorrhizal fungus Diversispora epigaea (formerly Glomus versiforme) and its bacterial endosymbionts.</title>
        <authorList>
            <person name="Sun X."/>
            <person name="Fei Z."/>
            <person name="Harrison M."/>
        </authorList>
    </citation>
    <scope>NUCLEOTIDE SEQUENCE [LARGE SCALE GENOMIC DNA]</scope>
    <source>
        <strain evidence="1 2">IT104</strain>
    </source>
</reference>
<dbReference type="Proteomes" id="UP000266861">
    <property type="component" value="Unassembled WGS sequence"/>
</dbReference>
<dbReference type="OrthoDB" id="2490842at2759"/>
<dbReference type="AlphaFoldDB" id="A0A397JG71"/>
<protein>
    <submittedName>
        <fullName evidence="1">Uncharacterized protein</fullName>
    </submittedName>
</protein>
<proteinExistence type="predicted"/>
<comment type="caution">
    <text evidence="1">The sequence shown here is derived from an EMBL/GenBank/DDBJ whole genome shotgun (WGS) entry which is preliminary data.</text>
</comment>
<gene>
    <name evidence="1" type="ORF">Glove_84g58</name>
</gene>
<accession>A0A397JG71</accession>
<organism evidence="1 2">
    <name type="scientific">Diversispora epigaea</name>
    <dbReference type="NCBI Taxonomy" id="1348612"/>
    <lineage>
        <taxon>Eukaryota</taxon>
        <taxon>Fungi</taxon>
        <taxon>Fungi incertae sedis</taxon>
        <taxon>Mucoromycota</taxon>
        <taxon>Glomeromycotina</taxon>
        <taxon>Glomeromycetes</taxon>
        <taxon>Diversisporales</taxon>
        <taxon>Diversisporaceae</taxon>
        <taxon>Diversispora</taxon>
    </lineage>
</organism>
<keyword evidence="2" id="KW-1185">Reference proteome</keyword>
<evidence type="ECO:0000313" key="2">
    <source>
        <dbReference type="Proteomes" id="UP000266861"/>
    </source>
</evidence>
<dbReference type="EMBL" id="PQFF01000080">
    <property type="protein sequence ID" value="RHZ84194.1"/>
    <property type="molecule type" value="Genomic_DNA"/>
</dbReference>
<name>A0A397JG71_9GLOM</name>